<evidence type="ECO:0000256" key="5">
    <source>
        <dbReference type="ARBA" id="ARBA00022692"/>
    </source>
</evidence>
<keyword evidence="6 8" id="KW-1133">Transmembrane helix</keyword>
<dbReference type="EMBL" id="CP139487">
    <property type="protein sequence ID" value="WPU63674.1"/>
    <property type="molecule type" value="Genomic_DNA"/>
</dbReference>
<dbReference type="KEGG" id="psti:SOO65_13345"/>
<dbReference type="AlphaFoldDB" id="A0AAX4HK98"/>
<dbReference type="Proteomes" id="UP001324634">
    <property type="component" value="Chromosome"/>
</dbReference>
<dbReference type="InterPro" id="IPR004776">
    <property type="entry name" value="Mem_transp_PIN-like"/>
</dbReference>
<feature type="transmembrane region" description="Helical" evidence="8">
    <location>
        <begin position="87"/>
        <end position="109"/>
    </location>
</feature>
<keyword evidence="7 8" id="KW-0472">Membrane</keyword>
<sequence length="303" mass="33310">MSSLILLFVSLLIGVGLQKVKTIPSNAHTTLGTLILYVPMPAICLLNLPHMEWRADLIGLVLVAWIMFGVAYFLFQYLGKKLEWDKTLIGCLILTAGFANTSFVGFPVIEALYGMDAVKHALVVDQMGSFLIVSSLGVWLAITSSSGKMRKRVLFKKILVFPPFLSFVVGILLGNLGWSAEGDIKIVLEKLAGTLTPLALISVGLQLKWGHIKNEFRYLVMGLSYKLLLAPLMIFSLYYFIGLKHEILRVAVMESAMAPMITASILAASHNLRPTLAGMMVGVGVPLSFVTLGIWYLVLNFFN</sequence>
<dbReference type="InterPro" id="IPR038770">
    <property type="entry name" value="Na+/solute_symporter_sf"/>
</dbReference>
<keyword evidence="3" id="KW-0813">Transport</keyword>
<dbReference type="Gene3D" id="1.20.1530.20">
    <property type="match status" value="1"/>
</dbReference>
<keyword evidence="4" id="KW-1003">Cell membrane</keyword>
<evidence type="ECO:0000313" key="9">
    <source>
        <dbReference type="EMBL" id="WPU63674.1"/>
    </source>
</evidence>
<organism evidence="9 10">
    <name type="scientific">Peredibacter starrii</name>
    <dbReference type="NCBI Taxonomy" id="28202"/>
    <lineage>
        <taxon>Bacteria</taxon>
        <taxon>Pseudomonadati</taxon>
        <taxon>Bdellovibrionota</taxon>
        <taxon>Bacteriovoracia</taxon>
        <taxon>Bacteriovoracales</taxon>
        <taxon>Bacteriovoracaceae</taxon>
        <taxon>Peredibacter</taxon>
    </lineage>
</organism>
<evidence type="ECO:0000256" key="2">
    <source>
        <dbReference type="ARBA" id="ARBA00010145"/>
    </source>
</evidence>
<dbReference type="PANTHER" id="PTHR36838">
    <property type="entry name" value="AUXIN EFFLUX CARRIER FAMILY PROTEIN"/>
    <property type="match status" value="1"/>
</dbReference>
<evidence type="ECO:0000256" key="3">
    <source>
        <dbReference type="ARBA" id="ARBA00022448"/>
    </source>
</evidence>
<feature type="transmembrane region" description="Helical" evidence="8">
    <location>
        <begin position="186"/>
        <end position="207"/>
    </location>
</feature>
<keyword evidence="5 8" id="KW-0812">Transmembrane</keyword>
<name>A0AAX4HK98_9BACT</name>
<reference evidence="9 10" key="1">
    <citation type="submission" date="2023-11" db="EMBL/GenBank/DDBJ databases">
        <title>Peredibacter starrii A3.12.</title>
        <authorList>
            <person name="Mitchell R.J."/>
        </authorList>
    </citation>
    <scope>NUCLEOTIDE SEQUENCE [LARGE SCALE GENOMIC DNA]</scope>
    <source>
        <strain evidence="9 10">A3.12</strain>
    </source>
</reference>
<evidence type="ECO:0000256" key="4">
    <source>
        <dbReference type="ARBA" id="ARBA00022475"/>
    </source>
</evidence>
<evidence type="ECO:0000313" key="10">
    <source>
        <dbReference type="Proteomes" id="UP001324634"/>
    </source>
</evidence>
<gene>
    <name evidence="9" type="ORF">SOO65_13345</name>
</gene>
<feature type="transmembrane region" description="Helical" evidence="8">
    <location>
        <begin position="276"/>
        <end position="298"/>
    </location>
</feature>
<dbReference type="PANTHER" id="PTHR36838:SF1">
    <property type="entry name" value="SLR1864 PROTEIN"/>
    <property type="match status" value="1"/>
</dbReference>
<feature type="transmembrane region" description="Helical" evidence="8">
    <location>
        <begin position="219"/>
        <end position="241"/>
    </location>
</feature>
<keyword evidence="10" id="KW-1185">Reference proteome</keyword>
<feature type="transmembrane region" description="Helical" evidence="8">
    <location>
        <begin position="121"/>
        <end position="142"/>
    </location>
</feature>
<feature type="transmembrane region" description="Helical" evidence="8">
    <location>
        <begin position="247"/>
        <end position="269"/>
    </location>
</feature>
<accession>A0AAX4HK98</accession>
<comment type="similarity">
    <text evidence="2">Belongs to the auxin efflux carrier (TC 2.A.69) family.</text>
</comment>
<feature type="transmembrane region" description="Helical" evidence="8">
    <location>
        <begin position="154"/>
        <end position="174"/>
    </location>
</feature>
<dbReference type="GO" id="GO:0055085">
    <property type="term" value="P:transmembrane transport"/>
    <property type="evidence" value="ECO:0007669"/>
    <property type="project" value="InterPro"/>
</dbReference>
<evidence type="ECO:0000256" key="8">
    <source>
        <dbReference type="SAM" id="Phobius"/>
    </source>
</evidence>
<protein>
    <submittedName>
        <fullName evidence="9">AEC family transporter</fullName>
    </submittedName>
</protein>
<comment type="subcellular location">
    <subcellularLocation>
        <location evidence="1">Cell membrane</location>
        <topology evidence="1">Multi-pass membrane protein</topology>
    </subcellularLocation>
</comment>
<dbReference type="GO" id="GO:0005886">
    <property type="term" value="C:plasma membrane"/>
    <property type="evidence" value="ECO:0007669"/>
    <property type="project" value="UniProtKB-SubCell"/>
</dbReference>
<proteinExistence type="inferred from homology"/>
<evidence type="ECO:0000256" key="7">
    <source>
        <dbReference type="ARBA" id="ARBA00023136"/>
    </source>
</evidence>
<evidence type="ECO:0000256" key="1">
    <source>
        <dbReference type="ARBA" id="ARBA00004651"/>
    </source>
</evidence>
<dbReference type="RefSeq" id="WP_321390803.1">
    <property type="nucleotide sequence ID" value="NZ_CP139487.1"/>
</dbReference>
<dbReference type="Pfam" id="PF03547">
    <property type="entry name" value="Mem_trans"/>
    <property type="match status" value="1"/>
</dbReference>
<evidence type="ECO:0000256" key="6">
    <source>
        <dbReference type="ARBA" id="ARBA00022989"/>
    </source>
</evidence>
<feature type="transmembrane region" description="Helical" evidence="8">
    <location>
        <begin position="57"/>
        <end position="75"/>
    </location>
</feature>